<comment type="caution">
    <text evidence="1">The sequence shown here is derived from an EMBL/GenBank/DDBJ whole genome shotgun (WGS) entry which is preliminary data.</text>
</comment>
<organism evidence="1 2">
    <name type="scientific">Jannaschia pagri</name>
    <dbReference type="NCBI Taxonomy" id="2829797"/>
    <lineage>
        <taxon>Bacteria</taxon>
        <taxon>Pseudomonadati</taxon>
        <taxon>Pseudomonadota</taxon>
        <taxon>Alphaproteobacteria</taxon>
        <taxon>Rhodobacterales</taxon>
        <taxon>Roseobacteraceae</taxon>
        <taxon>Jannaschia</taxon>
    </lineage>
</organism>
<accession>A0ABQ4NPX2</accession>
<dbReference type="EMBL" id="BPFH01000005">
    <property type="protein sequence ID" value="GIT96132.1"/>
    <property type="molecule type" value="Genomic_DNA"/>
</dbReference>
<evidence type="ECO:0000313" key="1">
    <source>
        <dbReference type="EMBL" id="GIT96132.1"/>
    </source>
</evidence>
<sequence>MPYSLAFSSDILASVNEVADANDAWDGDCRHIGLFVGFFGILLRLGTQADGLNIQRLRQCRWTLEQITPKRGRIQIKDCDRRRDEGNVV</sequence>
<keyword evidence="2" id="KW-1185">Reference proteome</keyword>
<dbReference type="RefSeq" id="WP_220749637.1">
    <property type="nucleotide sequence ID" value="NZ_BPFH01000005.1"/>
</dbReference>
<reference evidence="1 2" key="1">
    <citation type="submission" date="2021-05" db="EMBL/GenBank/DDBJ databases">
        <title>Bacteria Genome sequencing.</title>
        <authorList>
            <person name="Takabe Y."/>
            <person name="Nakajima Y."/>
            <person name="Suzuki S."/>
            <person name="Shiozaki T."/>
        </authorList>
    </citation>
    <scope>NUCLEOTIDE SEQUENCE [LARGE SCALE GENOMIC DNA]</scope>
    <source>
        <strain evidence="1 2">AI_62</strain>
    </source>
</reference>
<protein>
    <submittedName>
        <fullName evidence="1">Uncharacterized protein</fullName>
    </submittedName>
</protein>
<proteinExistence type="predicted"/>
<evidence type="ECO:0000313" key="2">
    <source>
        <dbReference type="Proteomes" id="UP000786693"/>
    </source>
</evidence>
<gene>
    <name evidence="1" type="ORF">JANAI62_27550</name>
</gene>
<name>A0ABQ4NPX2_9RHOB</name>
<dbReference type="Proteomes" id="UP000786693">
    <property type="component" value="Unassembled WGS sequence"/>
</dbReference>